<feature type="region of interest" description="Disordered" evidence="12">
    <location>
        <begin position="326"/>
        <end position="346"/>
    </location>
</feature>
<dbReference type="GO" id="GO:0005737">
    <property type="term" value="C:cytoplasm"/>
    <property type="evidence" value="ECO:0007669"/>
    <property type="project" value="TreeGrafter"/>
</dbReference>
<dbReference type="InterPro" id="IPR044608">
    <property type="entry name" value="Ect1/PCYT2"/>
</dbReference>
<comment type="similarity">
    <text evidence="2">Belongs to the cytidylyltransferase family.</text>
</comment>
<keyword evidence="8" id="KW-1208">Phospholipid metabolism</keyword>
<organism evidence="14 15">
    <name type="scientific">Mortierella hygrophila</name>
    <dbReference type="NCBI Taxonomy" id="979708"/>
    <lineage>
        <taxon>Eukaryota</taxon>
        <taxon>Fungi</taxon>
        <taxon>Fungi incertae sedis</taxon>
        <taxon>Mucoromycota</taxon>
        <taxon>Mortierellomycotina</taxon>
        <taxon>Mortierellomycetes</taxon>
        <taxon>Mortierellales</taxon>
        <taxon>Mortierellaceae</taxon>
        <taxon>Mortierella</taxon>
    </lineage>
</organism>
<evidence type="ECO:0000259" key="13">
    <source>
        <dbReference type="Pfam" id="PF01467"/>
    </source>
</evidence>
<name>A0A9P6FDU4_9FUNG</name>
<dbReference type="InterPro" id="IPR004821">
    <property type="entry name" value="Cyt_trans-like"/>
</dbReference>
<evidence type="ECO:0000256" key="8">
    <source>
        <dbReference type="ARBA" id="ARBA00023264"/>
    </source>
</evidence>
<evidence type="ECO:0000313" key="14">
    <source>
        <dbReference type="EMBL" id="KAF9548544.1"/>
    </source>
</evidence>
<dbReference type="Proteomes" id="UP000723463">
    <property type="component" value="Unassembled WGS sequence"/>
</dbReference>
<evidence type="ECO:0000256" key="1">
    <source>
        <dbReference type="ARBA" id="ARBA00005189"/>
    </source>
</evidence>
<dbReference type="GO" id="GO:0004306">
    <property type="term" value="F:ethanolamine-phosphate cytidylyltransferase activity"/>
    <property type="evidence" value="ECO:0007669"/>
    <property type="project" value="UniProtKB-EC"/>
</dbReference>
<comment type="pathway">
    <text evidence="9">Phospholipid metabolism; phosphatidylethanolamine biosynthesis; phosphatidylethanolamine from ethanolamine: step 2/3.</text>
</comment>
<dbReference type="AlphaFoldDB" id="A0A9P6FDU4"/>
<evidence type="ECO:0000256" key="2">
    <source>
        <dbReference type="ARBA" id="ARBA00010101"/>
    </source>
</evidence>
<evidence type="ECO:0000256" key="6">
    <source>
        <dbReference type="ARBA" id="ARBA00023098"/>
    </source>
</evidence>
<dbReference type="CDD" id="cd02174">
    <property type="entry name" value="CCT"/>
    <property type="match status" value="1"/>
</dbReference>
<evidence type="ECO:0000313" key="15">
    <source>
        <dbReference type="Proteomes" id="UP000723463"/>
    </source>
</evidence>
<keyword evidence="7" id="KW-0594">Phospholipid biosynthesis</keyword>
<proteinExistence type="inferred from homology"/>
<keyword evidence="4" id="KW-0808">Transferase</keyword>
<feature type="compositionally biased region" description="Low complexity" evidence="12">
    <location>
        <begin position="13"/>
        <end position="25"/>
    </location>
</feature>
<dbReference type="NCBIfam" id="TIGR00125">
    <property type="entry name" value="cyt_tran_rel"/>
    <property type="match status" value="2"/>
</dbReference>
<keyword evidence="15" id="KW-1185">Reference proteome</keyword>
<dbReference type="InterPro" id="IPR041723">
    <property type="entry name" value="CCT"/>
</dbReference>
<feature type="domain" description="Cytidyltransferase-like" evidence="13">
    <location>
        <begin position="39"/>
        <end position="163"/>
    </location>
</feature>
<evidence type="ECO:0000256" key="5">
    <source>
        <dbReference type="ARBA" id="ARBA00022695"/>
    </source>
</evidence>
<dbReference type="EC" id="2.7.7.14" evidence="10"/>
<feature type="region of interest" description="Disordered" evidence="12">
    <location>
        <begin position="1"/>
        <end position="25"/>
    </location>
</feature>
<dbReference type="PANTHER" id="PTHR45780:SF2">
    <property type="entry name" value="ETHANOLAMINE-PHOSPHATE CYTIDYLYLTRANSFERASE"/>
    <property type="match status" value="1"/>
</dbReference>
<protein>
    <recommendedName>
        <fullName evidence="10">ethanolamine-phosphate cytidylyltransferase</fullName>
        <ecNumber evidence="10">2.7.7.14</ecNumber>
    </recommendedName>
    <alternativeName>
        <fullName evidence="11">CTP:phosphoethanolamine cytidylyltransferase</fullName>
    </alternativeName>
</protein>
<dbReference type="Pfam" id="PF01467">
    <property type="entry name" value="CTP_transf_like"/>
    <property type="match status" value="2"/>
</dbReference>
<evidence type="ECO:0000256" key="9">
    <source>
        <dbReference type="ARBA" id="ARBA00024191"/>
    </source>
</evidence>
<evidence type="ECO:0000256" key="4">
    <source>
        <dbReference type="ARBA" id="ARBA00022679"/>
    </source>
</evidence>
<dbReference type="SUPFAM" id="SSF52374">
    <property type="entry name" value="Nucleotidylyl transferase"/>
    <property type="match status" value="2"/>
</dbReference>
<reference evidence="14" key="1">
    <citation type="journal article" date="2020" name="Fungal Divers.">
        <title>Resolving the Mortierellaceae phylogeny through synthesis of multi-gene phylogenetics and phylogenomics.</title>
        <authorList>
            <person name="Vandepol N."/>
            <person name="Liber J."/>
            <person name="Desiro A."/>
            <person name="Na H."/>
            <person name="Kennedy M."/>
            <person name="Barry K."/>
            <person name="Grigoriev I.V."/>
            <person name="Miller A.N."/>
            <person name="O'Donnell K."/>
            <person name="Stajich J.E."/>
            <person name="Bonito G."/>
        </authorList>
    </citation>
    <scope>NUCLEOTIDE SEQUENCE</scope>
    <source>
        <strain evidence="14">NRRL 2591</strain>
    </source>
</reference>
<evidence type="ECO:0000256" key="7">
    <source>
        <dbReference type="ARBA" id="ARBA00023209"/>
    </source>
</evidence>
<dbReference type="PANTHER" id="PTHR45780">
    <property type="entry name" value="ETHANOLAMINE-PHOSPHATE CYTIDYLYLTRANSFERASE"/>
    <property type="match status" value="1"/>
</dbReference>
<evidence type="ECO:0000256" key="10">
    <source>
        <dbReference type="ARBA" id="ARBA00024221"/>
    </source>
</evidence>
<dbReference type="GO" id="GO:0006646">
    <property type="term" value="P:phosphatidylethanolamine biosynthetic process"/>
    <property type="evidence" value="ECO:0007669"/>
    <property type="project" value="InterPro"/>
</dbReference>
<accession>A0A9P6FDU4</accession>
<feature type="domain" description="Cytidyltransferase-like" evidence="13">
    <location>
        <begin position="238"/>
        <end position="316"/>
    </location>
</feature>
<feature type="compositionally biased region" description="Low complexity" evidence="12">
    <location>
        <begin position="198"/>
        <end position="209"/>
    </location>
</feature>
<gene>
    <name evidence="14" type="primary">PCYT2_2</name>
    <name evidence="14" type="ORF">EC957_006098</name>
</gene>
<evidence type="ECO:0000256" key="3">
    <source>
        <dbReference type="ARBA" id="ARBA00022516"/>
    </source>
</evidence>
<evidence type="ECO:0000256" key="11">
    <source>
        <dbReference type="ARBA" id="ARBA00031473"/>
    </source>
</evidence>
<dbReference type="EMBL" id="JAAAXW010000028">
    <property type="protein sequence ID" value="KAF9548544.1"/>
    <property type="molecule type" value="Genomic_DNA"/>
</dbReference>
<sequence length="411" mass="46131">MVSSNTSEPSHPPSISTVPLTPVTSTTTIGQRKPIRIWVDGCYDVMHHGHFNALRQAKEMGDIVIAGVHSDAELLLHKGPPVMNENERIAAVAACKWVDEVVPNAPYSTSLEWMDKYNCDYCVHGDDPSTLADGTDSYKYVKAQGRYLECKRTKGVSTTDLVNRMLLMTSQQQGQEHEQGQGGQVVGDSNGGSTITSRTEQQQQRTQQQHEVLSTARKISTFARGNCDPQKGDRIVYVNGTFDLFHVGHIEFLKRAKARGDFLVVGVYDDATVRTFKGAHHPLMSMHERVLALLACRHVDDVILSAPYHITEHVLDGDYTIHEVVRGSHHHHRQQGRTTQDRKMKDDPYQLAVERGIFVQLDGPAHEVTTQSIIHRIARQREMYEERQRRRALKEAAAAATMVVAEKPMQQ</sequence>
<keyword evidence="3" id="KW-0444">Lipid biosynthesis</keyword>
<dbReference type="Gene3D" id="3.40.50.620">
    <property type="entry name" value="HUPs"/>
    <property type="match status" value="2"/>
</dbReference>
<keyword evidence="5 14" id="KW-0548">Nucleotidyltransferase</keyword>
<comment type="pathway">
    <text evidence="1">Lipid metabolism.</text>
</comment>
<comment type="caution">
    <text evidence="14">The sequence shown here is derived from an EMBL/GenBank/DDBJ whole genome shotgun (WGS) entry which is preliminary data.</text>
</comment>
<keyword evidence="6" id="KW-0443">Lipid metabolism</keyword>
<dbReference type="InterPro" id="IPR014729">
    <property type="entry name" value="Rossmann-like_a/b/a_fold"/>
</dbReference>
<evidence type="ECO:0000256" key="12">
    <source>
        <dbReference type="SAM" id="MobiDB-lite"/>
    </source>
</evidence>
<feature type="region of interest" description="Disordered" evidence="12">
    <location>
        <begin position="171"/>
        <end position="210"/>
    </location>
</feature>